<feature type="compositionally biased region" description="Polar residues" evidence="2">
    <location>
        <begin position="70"/>
        <end position="82"/>
    </location>
</feature>
<accession>A0ABR1JKY9</accession>
<organism evidence="3 4">
    <name type="scientific">Marasmiellus scandens</name>
    <dbReference type="NCBI Taxonomy" id="2682957"/>
    <lineage>
        <taxon>Eukaryota</taxon>
        <taxon>Fungi</taxon>
        <taxon>Dikarya</taxon>
        <taxon>Basidiomycota</taxon>
        <taxon>Agaricomycotina</taxon>
        <taxon>Agaricomycetes</taxon>
        <taxon>Agaricomycetidae</taxon>
        <taxon>Agaricales</taxon>
        <taxon>Marasmiineae</taxon>
        <taxon>Omphalotaceae</taxon>
        <taxon>Marasmiellus</taxon>
    </lineage>
</organism>
<reference evidence="3 4" key="1">
    <citation type="submission" date="2024-01" db="EMBL/GenBank/DDBJ databases">
        <title>A draft genome for the cacao thread blight pathogen Marasmiellus scandens.</title>
        <authorList>
            <person name="Baruah I.K."/>
            <person name="Leung J."/>
            <person name="Bukari Y."/>
            <person name="Amoako-Attah I."/>
            <person name="Meinhardt L.W."/>
            <person name="Bailey B.A."/>
            <person name="Cohen S.P."/>
        </authorList>
    </citation>
    <scope>NUCLEOTIDE SEQUENCE [LARGE SCALE GENOMIC DNA]</scope>
    <source>
        <strain evidence="3 4">GH-19</strain>
    </source>
</reference>
<feature type="compositionally biased region" description="Polar residues" evidence="2">
    <location>
        <begin position="122"/>
        <end position="136"/>
    </location>
</feature>
<evidence type="ECO:0000256" key="2">
    <source>
        <dbReference type="SAM" id="MobiDB-lite"/>
    </source>
</evidence>
<evidence type="ECO:0000256" key="1">
    <source>
        <dbReference type="SAM" id="Coils"/>
    </source>
</evidence>
<keyword evidence="4" id="KW-1185">Reference proteome</keyword>
<gene>
    <name evidence="3" type="ORF">VKT23_006838</name>
</gene>
<keyword evidence="1" id="KW-0175">Coiled coil</keyword>
<feature type="compositionally biased region" description="Low complexity" evidence="2">
    <location>
        <begin position="94"/>
        <end position="112"/>
    </location>
</feature>
<proteinExistence type="predicted"/>
<evidence type="ECO:0000313" key="4">
    <source>
        <dbReference type="Proteomes" id="UP001498398"/>
    </source>
</evidence>
<protein>
    <recommendedName>
        <fullName evidence="5">DNA binding protein Ncp1</fullName>
    </recommendedName>
</protein>
<feature type="coiled-coil region" evidence="1">
    <location>
        <begin position="246"/>
        <end position="301"/>
    </location>
</feature>
<sequence>MSTALDPNQPIPGTPDQSDLSREPTVVGPSVNGKATNGVIDAHVPDGETYAHPNGSEGWLPAEDIPDDSVVSSPRLNGTARSGSVLKKNLKRNSSVGSRASISASLSRGRSVNGNGRAGSIAYSQRSVGQRSTFTNADGRPVAGSTFINGAGVTGPSASAVADETLHKRAASANDALSNKAKKRISKMEAKEGKRLSKIIKEEGKVEKKALGVAIQELAELQSIQKDAVKREAKAHTAHTKALVAFQKAEAAYLAARTKYETAQAEMNAEMEVLEIARDNAREATERMQEKAQEIDSLRTMLGVDERERQVKIDEIKNLGKKSGKSSFWSR</sequence>
<comment type="caution">
    <text evidence="3">The sequence shown here is derived from an EMBL/GenBank/DDBJ whole genome shotgun (WGS) entry which is preliminary data.</text>
</comment>
<evidence type="ECO:0008006" key="5">
    <source>
        <dbReference type="Google" id="ProtNLM"/>
    </source>
</evidence>
<name>A0ABR1JKY9_9AGAR</name>
<feature type="region of interest" description="Disordered" evidence="2">
    <location>
        <begin position="1"/>
        <end position="137"/>
    </location>
</feature>
<dbReference type="Proteomes" id="UP001498398">
    <property type="component" value="Unassembled WGS sequence"/>
</dbReference>
<dbReference type="EMBL" id="JBANRG010000009">
    <property type="protein sequence ID" value="KAK7463490.1"/>
    <property type="molecule type" value="Genomic_DNA"/>
</dbReference>
<evidence type="ECO:0000313" key="3">
    <source>
        <dbReference type="EMBL" id="KAK7463490.1"/>
    </source>
</evidence>